<evidence type="ECO:0000313" key="2">
    <source>
        <dbReference type="EMBL" id="AWN43509.1"/>
    </source>
</evidence>
<protein>
    <submittedName>
        <fullName evidence="2">Uncharacterized protein</fullName>
    </submittedName>
</protein>
<keyword evidence="3" id="KW-1185">Reference proteome</keyword>
<reference evidence="3" key="1">
    <citation type="submission" date="2018-05" db="EMBL/GenBank/DDBJ databases">
        <title>Complete Genome Sequence of Methylobacterium sp. 17SD2-17.</title>
        <authorList>
            <person name="Srinivasan S."/>
        </authorList>
    </citation>
    <scope>NUCLEOTIDE SEQUENCE [LARGE SCALE GENOMIC DNA]</scope>
    <source>
        <strain evidence="3">17SD2-17</strain>
    </source>
</reference>
<name>A0A2U8WBS9_9HYPH</name>
<dbReference type="EMBL" id="CP029550">
    <property type="protein sequence ID" value="AWN43509.1"/>
    <property type="molecule type" value="Genomic_DNA"/>
</dbReference>
<sequence>MIGSGSRTDCPGFPHQEITIMRSLLLAGTVLLAVASSAQAWTQSILHPEGQGAAVTLNGVTPRYTIYGGDGGRAVQPARPAKPVRAAPAPGPFADDSEMLHHHSHN</sequence>
<dbReference type="KEGG" id="mets:DK389_27110"/>
<accession>A0A2U8WBS9</accession>
<dbReference type="Proteomes" id="UP000245926">
    <property type="component" value="Chromosome"/>
</dbReference>
<feature type="region of interest" description="Disordered" evidence="1">
    <location>
        <begin position="71"/>
        <end position="106"/>
    </location>
</feature>
<dbReference type="OrthoDB" id="7999916at2"/>
<feature type="compositionally biased region" description="Low complexity" evidence="1">
    <location>
        <begin position="73"/>
        <end position="88"/>
    </location>
</feature>
<evidence type="ECO:0000256" key="1">
    <source>
        <dbReference type="SAM" id="MobiDB-lite"/>
    </source>
</evidence>
<proteinExistence type="predicted"/>
<dbReference type="AlphaFoldDB" id="A0A2U8WBS9"/>
<gene>
    <name evidence="2" type="ORF">DK389_27110</name>
</gene>
<evidence type="ECO:0000313" key="3">
    <source>
        <dbReference type="Proteomes" id="UP000245926"/>
    </source>
</evidence>
<organism evidence="2 3">
    <name type="scientific">Methylobacterium durans</name>
    <dbReference type="NCBI Taxonomy" id="2202825"/>
    <lineage>
        <taxon>Bacteria</taxon>
        <taxon>Pseudomonadati</taxon>
        <taxon>Pseudomonadota</taxon>
        <taxon>Alphaproteobacteria</taxon>
        <taxon>Hyphomicrobiales</taxon>
        <taxon>Methylobacteriaceae</taxon>
        <taxon>Methylobacterium</taxon>
    </lineage>
</organism>